<evidence type="ECO:0000256" key="5">
    <source>
        <dbReference type="ARBA" id="ARBA00022496"/>
    </source>
</evidence>
<evidence type="ECO:0000256" key="3">
    <source>
        <dbReference type="ARBA" id="ARBA00022448"/>
    </source>
</evidence>
<keyword evidence="6 14" id="KW-0812">Transmembrane</keyword>
<dbReference type="SMART" id="SM00965">
    <property type="entry name" value="STN"/>
    <property type="match status" value="1"/>
</dbReference>
<evidence type="ECO:0000256" key="7">
    <source>
        <dbReference type="ARBA" id="ARBA00022729"/>
    </source>
</evidence>
<evidence type="ECO:0000256" key="1">
    <source>
        <dbReference type="ARBA" id="ARBA00004571"/>
    </source>
</evidence>
<dbReference type="Pfam" id="PF07660">
    <property type="entry name" value="STN"/>
    <property type="match status" value="1"/>
</dbReference>
<dbReference type="InterPro" id="IPR010105">
    <property type="entry name" value="TonB_sidphr_rcpt"/>
</dbReference>
<dbReference type="InterPro" id="IPR037066">
    <property type="entry name" value="Plug_dom_sf"/>
</dbReference>
<dbReference type="Proteomes" id="UP001268036">
    <property type="component" value="Unassembled WGS sequence"/>
</dbReference>
<keyword evidence="4 14" id="KW-1134">Transmembrane beta strand</keyword>
<dbReference type="SUPFAM" id="SSF56935">
    <property type="entry name" value="Porins"/>
    <property type="match status" value="1"/>
</dbReference>
<dbReference type="InterPro" id="IPR039426">
    <property type="entry name" value="TonB-dep_rcpt-like"/>
</dbReference>
<dbReference type="EMBL" id="JAVJAF010000001">
    <property type="protein sequence ID" value="MDR6232868.1"/>
    <property type="molecule type" value="Genomic_DNA"/>
</dbReference>
<dbReference type="InterPro" id="IPR036942">
    <property type="entry name" value="Beta-barrel_TonB_sf"/>
</dbReference>
<evidence type="ECO:0000313" key="18">
    <source>
        <dbReference type="Proteomes" id="UP001268036"/>
    </source>
</evidence>
<dbReference type="PANTHER" id="PTHR32552:SF74">
    <property type="entry name" value="HYDROXAMATE SIDEROPHORE RECEPTOR FHUE"/>
    <property type="match status" value="1"/>
</dbReference>
<keyword evidence="10 15" id="KW-0798">TonB box</keyword>
<proteinExistence type="inferred from homology"/>
<keyword evidence="5" id="KW-0410">Iron transport</keyword>
<evidence type="ECO:0000256" key="15">
    <source>
        <dbReference type="RuleBase" id="RU003357"/>
    </source>
</evidence>
<keyword evidence="13 14" id="KW-0998">Cell outer membrane</keyword>
<keyword evidence="8" id="KW-0408">Iron</keyword>
<dbReference type="InterPro" id="IPR012910">
    <property type="entry name" value="Plug_dom"/>
</dbReference>
<feature type="domain" description="Secretin/TonB short N-terminal" evidence="16">
    <location>
        <begin position="70"/>
        <end position="120"/>
    </location>
</feature>
<dbReference type="NCBIfam" id="TIGR01783">
    <property type="entry name" value="TonB-siderophor"/>
    <property type="match status" value="1"/>
</dbReference>
<reference evidence="17" key="1">
    <citation type="submission" date="2023-08" db="EMBL/GenBank/DDBJ databases">
        <title>Functional and genomic diversity of the sorghum phyllosphere microbiome.</title>
        <authorList>
            <person name="Shade A."/>
        </authorList>
    </citation>
    <scope>NUCLEOTIDE SEQUENCE</scope>
    <source>
        <strain evidence="17">SORGH_AS_0201</strain>
    </source>
</reference>
<sequence>MKNIFDNCTDIVKDQNTQVRQKRSVFPHTILALTLFGSNLVAAYAEPVKIEIPAQPLSSALAELGRQTGLDIVYSADTVKGIRSTAVSATVEPEHALSTLLQGSGITFHSENGAVTLIDSGQRPLELDVITISGKAPGSITEGTGSYTTYSSSSSTRLNLTPQETPQTVTVLTRQHLDDQHIENVTDALDATAGITVVRDGIGADSDSFWSRGFMIKNYEIDGVPTSSSLANYRLSSAIYDRIEVVRGATGLISGLGTPSATINLIRKRPTFNPQISLTAEAGSWNHYGSGFDVSGPLNESGNVRGRLVADYKQQHAWVDRFKEDDLVLYGITELDLNDSTLLTLGFNHQTNNVTSPLRSGFPLFYSNGQRTDFKRSDNNAPSWSYYDNQLNSVFASIEHQFDTGWNGKVEYSHTQYNYDSVLTYLNGSIDQQTGSGAYVLPVRFKSKPQEDSLDAYATGPFALFGREHELITGVTLSQLRELNTPDYGGWKYPGADYDGTIADIHVWDGSANKPVFTRQGESNAREYQYGAYVTARFHLTDDTSLILGNRVVDWKRNSDSSSDSGSKSKTRDRQSGVYIPYAGLVHALDDTWSLYASYTKIFNPQSSWVRDINNAPLDPEEGTSYETGLKASFYEGRLNASLAMFKTEQDNLAIWQSDTFSYTSEQGTTTKGVELELNGELAKGWQISGGYAYSVSTDENDKRIVTQVPRHSLKTFTTYRLPGLLEKLTIGGGFNWQSKTGSDLKTYTQDSYALVNLMARYDISKNLSASVNLNNVFDREYYAGASSYGVYGEPRNFITSLKYTY</sequence>
<evidence type="ECO:0000313" key="17">
    <source>
        <dbReference type="EMBL" id="MDR6232868.1"/>
    </source>
</evidence>
<keyword evidence="7" id="KW-0732">Signal</keyword>
<dbReference type="GO" id="GO:0015344">
    <property type="term" value="F:siderophore uptake transmembrane transporter activity"/>
    <property type="evidence" value="ECO:0007669"/>
    <property type="project" value="TreeGrafter"/>
</dbReference>
<dbReference type="PANTHER" id="PTHR32552">
    <property type="entry name" value="FERRICHROME IRON RECEPTOR-RELATED"/>
    <property type="match status" value="1"/>
</dbReference>
<dbReference type="GO" id="GO:0015891">
    <property type="term" value="P:siderophore transport"/>
    <property type="evidence" value="ECO:0007669"/>
    <property type="project" value="InterPro"/>
</dbReference>
<keyword evidence="12 17" id="KW-0675">Receptor</keyword>
<evidence type="ECO:0000256" key="13">
    <source>
        <dbReference type="ARBA" id="ARBA00023237"/>
    </source>
</evidence>
<evidence type="ECO:0000256" key="4">
    <source>
        <dbReference type="ARBA" id="ARBA00022452"/>
    </source>
</evidence>
<keyword evidence="3 14" id="KW-0813">Transport</keyword>
<protein>
    <submittedName>
        <fullName evidence="17">Outer membrane receptor for ferric coprogen and ferric-rhodotorulic acid</fullName>
    </submittedName>
</protein>
<dbReference type="InterPro" id="IPR000531">
    <property type="entry name" value="Beta-barrel_TonB"/>
</dbReference>
<organism evidence="17 18">
    <name type="scientific">Pseudomonas oryzihabitans</name>
    <dbReference type="NCBI Taxonomy" id="47885"/>
    <lineage>
        <taxon>Bacteria</taxon>
        <taxon>Pseudomonadati</taxon>
        <taxon>Pseudomonadota</taxon>
        <taxon>Gammaproteobacteria</taxon>
        <taxon>Pseudomonadales</taxon>
        <taxon>Pseudomonadaceae</taxon>
        <taxon>Pseudomonas</taxon>
    </lineage>
</organism>
<evidence type="ECO:0000259" key="16">
    <source>
        <dbReference type="SMART" id="SM00965"/>
    </source>
</evidence>
<dbReference type="Gene3D" id="2.40.170.20">
    <property type="entry name" value="TonB-dependent receptor, beta-barrel domain"/>
    <property type="match status" value="1"/>
</dbReference>
<dbReference type="PROSITE" id="PS52016">
    <property type="entry name" value="TONB_DEPENDENT_REC_3"/>
    <property type="match status" value="1"/>
</dbReference>
<name>A0AAJ2BTW9_9PSED</name>
<evidence type="ECO:0000256" key="12">
    <source>
        <dbReference type="ARBA" id="ARBA00023170"/>
    </source>
</evidence>
<dbReference type="RefSeq" id="WP_309755014.1">
    <property type="nucleotide sequence ID" value="NZ_JAVJAF010000001.1"/>
</dbReference>
<dbReference type="FunFam" id="2.170.130.10:FF:000010">
    <property type="entry name" value="Ferripyoverdine receptor"/>
    <property type="match status" value="1"/>
</dbReference>
<dbReference type="InterPro" id="IPR011662">
    <property type="entry name" value="Secretin/TonB_short_N"/>
</dbReference>
<evidence type="ECO:0000256" key="9">
    <source>
        <dbReference type="ARBA" id="ARBA00023065"/>
    </source>
</evidence>
<evidence type="ECO:0000256" key="11">
    <source>
        <dbReference type="ARBA" id="ARBA00023136"/>
    </source>
</evidence>
<dbReference type="Pfam" id="PF00593">
    <property type="entry name" value="TonB_dep_Rec_b-barrel"/>
    <property type="match status" value="1"/>
</dbReference>
<evidence type="ECO:0000256" key="8">
    <source>
        <dbReference type="ARBA" id="ARBA00023004"/>
    </source>
</evidence>
<evidence type="ECO:0000256" key="6">
    <source>
        <dbReference type="ARBA" id="ARBA00022692"/>
    </source>
</evidence>
<comment type="subcellular location">
    <subcellularLocation>
        <location evidence="1 14">Cell outer membrane</location>
        <topology evidence="1 14">Multi-pass membrane protein</topology>
    </subcellularLocation>
</comment>
<dbReference type="Gene3D" id="3.55.50.30">
    <property type="match status" value="1"/>
</dbReference>
<dbReference type="AlphaFoldDB" id="A0AAJ2BTW9"/>
<gene>
    <name evidence="17" type="ORF">QE440_000609</name>
</gene>
<evidence type="ECO:0000256" key="10">
    <source>
        <dbReference type="ARBA" id="ARBA00023077"/>
    </source>
</evidence>
<dbReference type="GO" id="GO:0038023">
    <property type="term" value="F:signaling receptor activity"/>
    <property type="evidence" value="ECO:0007669"/>
    <property type="project" value="InterPro"/>
</dbReference>
<keyword evidence="11 14" id="KW-0472">Membrane</keyword>
<keyword evidence="9" id="KW-0406">Ion transport</keyword>
<dbReference type="Gene3D" id="2.170.130.10">
    <property type="entry name" value="TonB-dependent receptor, plug domain"/>
    <property type="match status" value="1"/>
</dbReference>
<comment type="similarity">
    <text evidence="2 14 15">Belongs to the TonB-dependent receptor family.</text>
</comment>
<dbReference type="Pfam" id="PF07715">
    <property type="entry name" value="Plug"/>
    <property type="match status" value="1"/>
</dbReference>
<dbReference type="GO" id="GO:0009279">
    <property type="term" value="C:cell outer membrane"/>
    <property type="evidence" value="ECO:0007669"/>
    <property type="project" value="UniProtKB-SubCell"/>
</dbReference>
<comment type="caution">
    <text evidence="17">The sequence shown here is derived from an EMBL/GenBank/DDBJ whole genome shotgun (WGS) entry which is preliminary data.</text>
</comment>
<evidence type="ECO:0000256" key="14">
    <source>
        <dbReference type="PROSITE-ProRule" id="PRU01360"/>
    </source>
</evidence>
<evidence type="ECO:0000256" key="2">
    <source>
        <dbReference type="ARBA" id="ARBA00009810"/>
    </source>
</evidence>
<dbReference type="CDD" id="cd01347">
    <property type="entry name" value="ligand_gated_channel"/>
    <property type="match status" value="1"/>
</dbReference>
<accession>A0AAJ2BTW9</accession>